<dbReference type="EMBL" id="CAADRN010000106">
    <property type="protein sequence ID" value="VFU12944.1"/>
    <property type="molecule type" value="Genomic_DNA"/>
</dbReference>
<keyword evidence="1" id="KW-1133">Transmembrane helix</keyword>
<feature type="transmembrane region" description="Helical" evidence="1">
    <location>
        <begin position="303"/>
        <end position="324"/>
    </location>
</feature>
<accession>A0A485LWW2</accession>
<dbReference type="AlphaFoldDB" id="A0A485LWW2"/>
<feature type="transmembrane region" description="Helical" evidence="1">
    <location>
        <begin position="146"/>
        <end position="169"/>
    </location>
</feature>
<evidence type="ECO:0000313" key="2">
    <source>
        <dbReference type="EMBL" id="VFU12944.1"/>
    </source>
</evidence>
<protein>
    <recommendedName>
        <fullName evidence="3">ABC-2 family transporter protein</fullName>
    </recommendedName>
</protein>
<name>A0A485LWW2_9ZZZZ</name>
<feature type="transmembrane region" description="Helical" evidence="1">
    <location>
        <begin position="107"/>
        <end position="134"/>
    </location>
</feature>
<keyword evidence="1" id="KW-0472">Membrane</keyword>
<feature type="transmembrane region" description="Helical" evidence="1">
    <location>
        <begin position="181"/>
        <end position="201"/>
    </location>
</feature>
<feature type="transmembrane region" description="Helical" evidence="1">
    <location>
        <begin position="240"/>
        <end position="258"/>
    </location>
</feature>
<keyword evidence="1" id="KW-0812">Transmembrane</keyword>
<feature type="transmembrane region" description="Helical" evidence="1">
    <location>
        <begin position="278"/>
        <end position="297"/>
    </location>
</feature>
<feature type="transmembrane region" description="Helical" evidence="1">
    <location>
        <begin position="336"/>
        <end position="355"/>
    </location>
</feature>
<reference evidence="2" key="1">
    <citation type="submission" date="2019-03" db="EMBL/GenBank/DDBJ databases">
        <authorList>
            <person name="Hao L."/>
        </authorList>
    </citation>
    <scope>NUCLEOTIDE SEQUENCE</scope>
</reference>
<proteinExistence type="predicted"/>
<sequence>MKLKTSFINRGILLNDLKRFSWIGAGYLLALLAIVPLKIFMLYSRTQDLRTNDTTAYLRIFQFDYYSPIQILVLIVVPVLTGLLLFRYLQDSRAADMAHALPVRREALYNTHVVTGIIFLFVPLILTALVSWALVSGLGIEDVKGINILTWLANCLLFNLLFFICSVAVGMVTGMTTMQGVLSYILLFLPSGLSVLLLHNLNQYVYGFAYDYYLSSKIEYLSPLTRLTDISRNPFQPGEMAVYLGISILLYFVGRSLYLRRHTETAGSAITFQVLRPVFKYSVTFCFMLLLGSYFNAVQDSRAWTYFGYLIGSLLAYFLIEILLNKSLHVFQGRQFRNYGIYALAMVVLLGLLHFDWTGYEKRLPGISEIKSIYMDSSFYPLTYQPASDPAAQAVDYMYTPVKAIYTDQENIARIHALHRQIIANGPDHKKPSLSQRRNTERICLAYELAGGKRMYRQYDIYIPDYTGSLKPIYESREYKEMHNQIFRVNPAEVDFIDIIGYESDKHLRLVDPVLIAQAIEHLKTDIYADTYEEIVNINSKPPWASINLQLTNIQTRSYSQEWKKTYTNFEQWLKDTGKYEQVRLLPGTDITCAFIDRVSVRDDKDLHGPYAKARRLDLTELEERPGILKITDPEQLEWCLRQYYRNDEQAAYEIFFVRNNGDVISGFLGEAGAPAFIQEHFAG</sequence>
<feature type="transmembrane region" description="Helical" evidence="1">
    <location>
        <begin position="65"/>
        <end position="86"/>
    </location>
</feature>
<evidence type="ECO:0000256" key="1">
    <source>
        <dbReference type="SAM" id="Phobius"/>
    </source>
</evidence>
<feature type="transmembrane region" description="Helical" evidence="1">
    <location>
        <begin position="20"/>
        <end position="45"/>
    </location>
</feature>
<evidence type="ECO:0008006" key="3">
    <source>
        <dbReference type="Google" id="ProtNLM"/>
    </source>
</evidence>
<gene>
    <name evidence="2" type="ORF">SCFA_1940005</name>
</gene>
<organism evidence="2">
    <name type="scientific">anaerobic digester metagenome</name>
    <dbReference type="NCBI Taxonomy" id="1263854"/>
    <lineage>
        <taxon>unclassified sequences</taxon>
        <taxon>metagenomes</taxon>
        <taxon>ecological metagenomes</taxon>
    </lineage>
</organism>